<feature type="region of interest" description="Disordered" evidence="1">
    <location>
        <begin position="385"/>
        <end position="539"/>
    </location>
</feature>
<reference evidence="2" key="2">
    <citation type="submission" date="2020-09" db="EMBL/GenBank/DDBJ databases">
        <title>Reference genome assembly for Australian Ascochyta lentis isolate Al4.</title>
        <authorList>
            <person name="Lee R.C."/>
            <person name="Farfan-Caceres L.M."/>
            <person name="Debler J.W."/>
            <person name="Williams A.H."/>
            <person name="Henares B.M."/>
        </authorList>
    </citation>
    <scope>NUCLEOTIDE SEQUENCE</scope>
    <source>
        <strain evidence="2">Al4</strain>
    </source>
</reference>
<feature type="region of interest" description="Disordered" evidence="1">
    <location>
        <begin position="156"/>
        <end position="185"/>
    </location>
</feature>
<keyword evidence="3" id="KW-1185">Reference proteome</keyword>
<protein>
    <submittedName>
        <fullName evidence="2">Uncharacterized protein</fullName>
    </submittedName>
</protein>
<gene>
    <name evidence="2" type="ORF">EKO04_008600</name>
</gene>
<feature type="compositionally biased region" description="Acidic residues" evidence="1">
    <location>
        <begin position="460"/>
        <end position="469"/>
    </location>
</feature>
<organism evidence="2 3">
    <name type="scientific">Ascochyta lentis</name>
    <dbReference type="NCBI Taxonomy" id="205686"/>
    <lineage>
        <taxon>Eukaryota</taxon>
        <taxon>Fungi</taxon>
        <taxon>Dikarya</taxon>
        <taxon>Ascomycota</taxon>
        <taxon>Pezizomycotina</taxon>
        <taxon>Dothideomycetes</taxon>
        <taxon>Pleosporomycetidae</taxon>
        <taxon>Pleosporales</taxon>
        <taxon>Pleosporineae</taxon>
        <taxon>Didymellaceae</taxon>
        <taxon>Ascochyta</taxon>
    </lineage>
</organism>
<accession>A0A8H7MFM4</accession>
<feature type="compositionally biased region" description="Basic and acidic residues" evidence="1">
    <location>
        <begin position="510"/>
        <end position="527"/>
    </location>
</feature>
<proteinExistence type="predicted"/>
<feature type="compositionally biased region" description="Basic and acidic residues" evidence="1">
    <location>
        <begin position="479"/>
        <end position="490"/>
    </location>
</feature>
<dbReference type="Proteomes" id="UP000651452">
    <property type="component" value="Unassembled WGS sequence"/>
</dbReference>
<evidence type="ECO:0000256" key="1">
    <source>
        <dbReference type="SAM" id="MobiDB-lite"/>
    </source>
</evidence>
<reference evidence="2" key="1">
    <citation type="submission" date="2018-12" db="EMBL/GenBank/DDBJ databases">
        <authorList>
            <person name="Syme R.A."/>
            <person name="Farfan-Caceres L."/>
            <person name="Lichtenzveig J."/>
        </authorList>
    </citation>
    <scope>NUCLEOTIDE SEQUENCE</scope>
    <source>
        <strain evidence="2">Al4</strain>
    </source>
</reference>
<comment type="caution">
    <text evidence="2">The sequence shown here is derived from an EMBL/GenBank/DDBJ whole genome shotgun (WGS) entry which is preliminary data.</text>
</comment>
<feature type="compositionally biased region" description="Acidic residues" evidence="1">
    <location>
        <begin position="528"/>
        <end position="539"/>
    </location>
</feature>
<evidence type="ECO:0000313" key="3">
    <source>
        <dbReference type="Proteomes" id="UP000651452"/>
    </source>
</evidence>
<feature type="compositionally biased region" description="Basic residues" evidence="1">
    <location>
        <begin position="409"/>
        <end position="426"/>
    </location>
</feature>
<name>A0A8H7MFM4_9PLEO</name>
<sequence length="539" mass="61271">MSHAGYTNSTLTFEDVEYILELARKGVSVRYKGPEYSYVHAALRRLFFLGILECSINRGDPVVILHECLQDEQSVLDRHNRLQAKMLFRKETTHGLSEIPENFPLRRLVSRKGIVLPADGFKPIYQIADDPEKLQAAHRARMNAVAAATQLNTLSLKTPTNPAPKQYASKPGNNHDKLYDSPSPEHDFPKGNITLAEMAAFIPQSFKCWDVIDRIIWNGAKSEDIAKLINKYRVMPAGKIANNTVYMMMRGQMYKRSKDDVDYEGWTVGGHENIAKPDDFDPHSLSVTDFRRPRVFANRPDEPVDPVPFKDLADGVAVWPEHGDALDLTRCVSWCAANPEERYYYPTDFRKVLYQCLGGPATVERHHEDAQVLLRLRSVPGATNARHRLTRKLSDDETDEQEGEPVARSGKHKHSATKQDVRRRKTIAAQALSARSTRASLKRTTRTTPRNLSFSFGNMDSEDETDDEAYQGPKRAKKNKAEPRRSERTKKPVQYGDGAMMIDDEEEVDAEYKESKDKEFGDTLDERDLVDEVDVEMDD</sequence>
<dbReference type="EMBL" id="RZGK01000016">
    <property type="protein sequence ID" value="KAF9693233.1"/>
    <property type="molecule type" value="Genomic_DNA"/>
</dbReference>
<dbReference type="OrthoDB" id="3675232at2759"/>
<feature type="compositionally biased region" description="Basic and acidic residues" evidence="1">
    <location>
        <begin position="173"/>
        <end position="185"/>
    </location>
</feature>
<feature type="compositionally biased region" description="Polar residues" evidence="1">
    <location>
        <begin position="446"/>
        <end position="458"/>
    </location>
</feature>
<dbReference type="AlphaFoldDB" id="A0A8H7MFM4"/>
<evidence type="ECO:0000313" key="2">
    <source>
        <dbReference type="EMBL" id="KAF9693233.1"/>
    </source>
</evidence>